<dbReference type="Pfam" id="PF00691">
    <property type="entry name" value="OmpA"/>
    <property type="match status" value="1"/>
</dbReference>
<dbReference type="InterPro" id="IPR050330">
    <property type="entry name" value="Bact_OuterMem_StrucFunc"/>
</dbReference>
<dbReference type="PROSITE" id="PS51123">
    <property type="entry name" value="OMPA_2"/>
    <property type="match status" value="1"/>
</dbReference>
<dbReference type="GO" id="GO:0009279">
    <property type="term" value="C:cell outer membrane"/>
    <property type="evidence" value="ECO:0007669"/>
    <property type="project" value="UniProtKB-SubCell"/>
</dbReference>
<dbReference type="CDD" id="cd07185">
    <property type="entry name" value="OmpA_C-like"/>
    <property type="match status" value="1"/>
</dbReference>
<evidence type="ECO:0000259" key="7">
    <source>
        <dbReference type="PROSITE" id="PS51123"/>
    </source>
</evidence>
<reference evidence="8 9" key="1">
    <citation type="submission" date="2017-08" db="EMBL/GenBank/DDBJ databases">
        <title>Infants hospitalized years apart are colonized by the same room-sourced microbial strains.</title>
        <authorList>
            <person name="Brooks B."/>
            <person name="Olm M.R."/>
            <person name="Firek B.A."/>
            <person name="Baker R."/>
            <person name="Thomas B.C."/>
            <person name="Morowitz M.J."/>
            <person name="Banfield J.F."/>
        </authorList>
    </citation>
    <scope>NUCLEOTIDE SEQUENCE [LARGE SCALE GENOMIC DNA]</scope>
    <source>
        <strain evidence="8">S2_005_003_R2_41</strain>
    </source>
</reference>
<dbReference type="InterPro" id="IPR006664">
    <property type="entry name" value="OMP_bac"/>
</dbReference>
<evidence type="ECO:0000256" key="5">
    <source>
        <dbReference type="SAM" id="MobiDB-lite"/>
    </source>
</evidence>
<evidence type="ECO:0000256" key="1">
    <source>
        <dbReference type="ARBA" id="ARBA00004442"/>
    </source>
</evidence>
<keyword evidence="6" id="KW-0732">Signal</keyword>
<comment type="caution">
    <text evidence="8">The sequence shown here is derived from an EMBL/GenBank/DDBJ whole genome shotgun (WGS) entry which is preliminary data.</text>
</comment>
<feature type="signal peptide" evidence="6">
    <location>
        <begin position="1"/>
        <end position="29"/>
    </location>
</feature>
<dbReference type="PRINTS" id="PR01021">
    <property type="entry name" value="OMPADOMAIN"/>
</dbReference>
<protein>
    <submittedName>
        <fullName evidence="8">OmpA family protein</fullName>
    </submittedName>
</protein>
<keyword evidence="2 4" id="KW-0472">Membrane</keyword>
<dbReference type="InterPro" id="IPR006665">
    <property type="entry name" value="OmpA-like"/>
</dbReference>
<feature type="region of interest" description="Disordered" evidence="5">
    <location>
        <begin position="309"/>
        <end position="331"/>
    </location>
</feature>
<organism evidence="8 9">
    <name type="scientific">Variovorax paradoxus</name>
    <dbReference type="NCBI Taxonomy" id="34073"/>
    <lineage>
        <taxon>Bacteria</taxon>
        <taxon>Pseudomonadati</taxon>
        <taxon>Pseudomonadota</taxon>
        <taxon>Betaproteobacteria</taxon>
        <taxon>Burkholderiales</taxon>
        <taxon>Comamonadaceae</taxon>
        <taxon>Variovorax</taxon>
    </lineage>
</organism>
<evidence type="ECO:0000313" key="9">
    <source>
        <dbReference type="Proteomes" id="UP000249135"/>
    </source>
</evidence>
<dbReference type="PANTHER" id="PTHR30329:SF21">
    <property type="entry name" value="LIPOPROTEIN YIAD-RELATED"/>
    <property type="match status" value="1"/>
</dbReference>
<comment type="subcellular location">
    <subcellularLocation>
        <location evidence="1">Cell outer membrane</location>
    </subcellularLocation>
</comment>
<dbReference type="PANTHER" id="PTHR30329">
    <property type="entry name" value="STATOR ELEMENT OF FLAGELLAR MOTOR COMPLEX"/>
    <property type="match status" value="1"/>
</dbReference>
<evidence type="ECO:0000256" key="4">
    <source>
        <dbReference type="PROSITE-ProRule" id="PRU00473"/>
    </source>
</evidence>
<dbReference type="Proteomes" id="UP000249135">
    <property type="component" value="Unassembled WGS sequence"/>
</dbReference>
<accession>A0A2W5QFE0</accession>
<evidence type="ECO:0000256" key="6">
    <source>
        <dbReference type="SAM" id="SignalP"/>
    </source>
</evidence>
<dbReference type="InterPro" id="IPR036737">
    <property type="entry name" value="OmpA-like_sf"/>
</dbReference>
<dbReference type="EMBL" id="QFPP01000066">
    <property type="protein sequence ID" value="PZQ76022.1"/>
    <property type="molecule type" value="Genomic_DNA"/>
</dbReference>
<dbReference type="Gene3D" id="3.30.1330.60">
    <property type="entry name" value="OmpA-like domain"/>
    <property type="match status" value="1"/>
</dbReference>
<name>A0A2W5QFE0_VARPD</name>
<sequence>MPAGRRARASGFAATALSAVLWLTTGAMAAEPGKDHPLVGRYEGAVLDGYKAAAYDEVGLIQKPFQNWGGGKPELLKLEGKVTLYYYRLPAGRSTLEVQRNYEGSLKARGFEVLFSCGTSNGSCYQSRPGSGDTTTPYDFALAFDDPEWPRLGQRGDYVRNYFGTSARYLLARKTSDTGTVHASIALAEHNPEVGNYAFVRVVESKPMDTGRIVFLDAGAMQKGLTEQGRVNLYGLHFDTDKDVLRAESQPTLDEMAKLLRGNPPLRLQVVGHTDAQGNEAHNKDLSQRRSVAVIAALVKAGIDPRRLSTRGAGAAEPIAPNDSEAGRAKNRRVELIRL</sequence>
<evidence type="ECO:0000256" key="2">
    <source>
        <dbReference type="ARBA" id="ARBA00023136"/>
    </source>
</evidence>
<feature type="chain" id="PRO_5015908222" evidence="6">
    <location>
        <begin position="30"/>
        <end position="339"/>
    </location>
</feature>
<dbReference type="AlphaFoldDB" id="A0A2W5QFE0"/>
<proteinExistence type="predicted"/>
<keyword evidence="3" id="KW-0998">Cell outer membrane</keyword>
<feature type="domain" description="OmpA-like" evidence="7">
    <location>
        <begin position="225"/>
        <end position="339"/>
    </location>
</feature>
<dbReference type="SUPFAM" id="SSF103088">
    <property type="entry name" value="OmpA-like"/>
    <property type="match status" value="1"/>
</dbReference>
<gene>
    <name evidence="8" type="ORF">DI563_08105</name>
</gene>
<evidence type="ECO:0000256" key="3">
    <source>
        <dbReference type="ARBA" id="ARBA00023237"/>
    </source>
</evidence>
<evidence type="ECO:0000313" key="8">
    <source>
        <dbReference type="EMBL" id="PZQ76022.1"/>
    </source>
</evidence>